<protein>
    <submittedName>
        <fullName evidence="2">Uncharacterized protein</fullName>
    </submittedName>
</protein>
<feature type="compositionally biased region" description="Basic and acidic residues" evidence="1">
    <location>
        <begin position="45"/>
        <end position="56"/>
    </location>
</feature>
<accession>A0ABD3QLP5</accession>
<organism evidence="2 3">
    <name type="scientific">Cyclotella cryptica</name>
    <dbReference type="NCBI Taxonomy" id="29204"/>
    <lineage>
        <taxon>Eukaryota</taxon>
        <taxon>Sar</taxon>
        <taxon>Stramenopiles</taxon>
        <taxon>Ochrophyta</taxon>
        <taxon>Bacillariophyta</taxon>
        <taxon>Coscinodiscophyceae</taxon>
        <taxon>Thalassiosirophycidae</taxon>
        <taxon>Stephanodiscales</taxon>
        <taxon>Stephanodiscaceae</taxon>
        <taxon>Cyclotella</taxon>
    </lineage>
</organism>
<feature type="region of interest" description="Disordered" evidence="1">
    <location>
        <begin position="1"/>
        <end position="98"/>
    </location>
</feature>
<gene>
    <name evidence="2" type="ORF">HJC23_002306</name>
</gene>
<evidence type="ECO:0000313" key="2">
    <source>
        <dbReference type="EMBL" id="KAL3801013.1"/>
    </source>
</evidence>
<evidence type="ECO:0000313" key="3">
    <source>
        <dbReference type="Proteomes" id="UP001516023"/>
    </source>
</evidence>
<sequence>MSSSIASGFSSSRVGRNRKFNIDEKFANSPYLSQPIGSFHHEKKRRESSPRGDLKAKKSPRRRTGDSSDVESIITRGSVRSYRTNQTYRRPSAQNNTGRMTSMKSFLLPREVDKLLRGFRQKHSNHNVLTSRPRANSGCYPEDDNSTISSDFASSLDDEEVYKQCANDEQVNDAIFSGPLFAEIARRNSCRKFEVGKDVILPPVVPDLTSVIRVAVDKSGDVSDLESDHSVAERKEPRRPAGRKKR</sequence>
<feature type="compositionally biased region" description="Basic and acidic residues" evidence="1">
    <location>
        <begin position="219"/>
        <end position="239"/>
    </location>
</feature>
<feature type="region of interest" description="Disordered" evidence="1">
    <location>
        <begin position="219"/>
        <end position="246"/>
    </location>
</feature>
<evidence type="ECO:0000256" key="1">
    <source>
        <dbReference type="SAM" id="MobiDB-lite"/>
    </source>
</evidence>
<proteinExistence type="predicted"/>
<dbReference type="Proteomes" id="UP001516023">
    <property type="component" value="Unassembled WGS sequence"/>
</dbReference>
<dbReference type="EMBL" id="JABMIG020000029">
    <property type="protein sequence ID" value="KAL3801013.1"/>
    <property type="molecule type" value="Genomic_DNA"/>
</dbReference>
<feature type="compositionally biased region" description="Low complexity" evidence="1">
    <location>
        <begin position="1"/>
        <end position="12"/>
    </location>
</feature>
<keyword evidence="3" id="KW-1185">Reference proteome</keyword>
<dbReference type="AlphaFoldDB" id="A0ABD3QLP5"/>
<feature type="compositionally biased region" description="Polar residues" evidence="1">
    <location>
        <begin position="81"/>
        <end position="98"/>
    </location>
</feature>
<comment type="caution">
    <text evidence="2">The sequence shown here is derived from an EMBL/GenBank/DDBJ whole genome shotgun (WGS) entry which is preliminary data.</text>
</comment>
<reference evidence="2 3" key="1">
    <citation type="journal article" date="2020" name="G3 (Bethesda)">
        <title>Improved Reference Genome for Cyclotella cryptica CCMP332, a Model for Cell Wall Morphogenesis, Salinity Adaptation, and Lipid Production in Diatoms (Bacillariophyta).</title>
        <authorList>
            <person name="Roberts W.R."/>
            <person name="Downey K.M."/>
            <person name="Ruck E.C."/>
            <person name="Traller J.C."/>
            <person name="Alverson A.J."/>
        </authorList>
    </citation>
    <scope>NUCLEOTIDE SEQUENCE [LARGE SCALE GENOMIC DNA]</scope>
    <source>
        <strain evidence="2 3">CCMP332</strain>
    </source>
</reference>
<name>A0ABD3QLP5_9STRA</name>